<protein>
    <submittedName>
        <fullName evidence="1">Uncharacterized protein</fullName>
    </submittedName>
</protein>
<organism evidence="1">
    <name type="scientific">hydrocarbon metagenome</name>
    <dbReference type="NCBI Taxonomy" id="938273"/>
    <lineage>
        <taxon>unclassified sequences</taxon>
        <taxon>metagenomes</taxon>
        <taxon>ecological metagenomes</taxon>
    </lineage>
</organism>
<dbReference type="AlphaFoldDB" id="A0A0W8F4A7"/>
<accession>A0A0W8F4A7</accession>
<proteinExistence type="predicted"/>
<comment type="caution">
    <text evidence="1">The sequence shown here is derived from an EMBL/GenBank/DDBJ whole genome shotgun (WGS) entry which is preliminary data.</text>
</comment>
<reference evidence="1" key="1">
    <citation type="journal article" date="2015" name="Proc. Natl. Acad. Sci. U.S.A.">
        <title>Networks of energetic and metabolic interactions define dynamics in microbial communities.</title>
        <authorList>
            <person name="Embree M."/>
            <person name="Liu J.K."/>
            <person name="Al-Bassam M.M."/>
            <person name="Zengler K."/>
        </authorList>
    </citation>
    <scope>NUCLEOTIDE SEQUENCE</scope>
</reference>
<gene>
    <name evidence="1" type="ORF">ASZ90_014603</name>
</gene>
<name>A0A0W8F4A7_9ZZZZ</name>
<evidence type="ECO:0000313" key="1">
    <source>
        <dbReference type="EMBL" id="KUG15736.1"/>
    </source>
</evidence>
<sequence length="60" mass="6929">MVRGYCKTADCIDIPEKLEETGILASRKVGREKISVHTALLKLLREPYHVSKNLMYFDTF</sequence>
<dbReference type="EMBL" id="LNQE01001536">
    <property type="protein sequence ID" value="KUG15736.1"/>
    <property type="molecule type" value="Genomic_DNA"/>
</dbReference>